<dbReference type="Proteomes" id="UP001175604">
    <property type="component" value="Unassembled WGS sequence"/>
</dbReference>
<dbReference type="Pfam" id="PF02321">
    <property type="entry name" value="OEP"/>
    <property type="match status" value="2"/>
</dbReference>
<protein>
    <submittedName>
        <fullName evidence="4">Efflux transporter outer membrane subunit</fullName>
    </submittedName>
</protein>
<dbReference type="PANTHER" id="PTHR30203">
    <property type="entry name" value="OUTER MEMBRANE CATION EFFLUX PROTEIN"/>
    <property type="match status" value="1"/>
</dbReference>
<comment type="similarity">
    <text evidence="1 2">Belongs to the outer membrane factor (OMF) (TC 1.B.17) family.</text>
</comment>
<dbReference type="PANTHER" id="PTHR30203:SF25">
    <property type="entry name" value="OUTER MEMBRANE PROTEIN-RELATED"/>
    <property type="match status" value="1"/>
</dbReference>
<comment type="caution">
    <text evidence="4">The sequence shown here is derived from an EMBL/GenBank/DDBJ whole genome shotgun (WGS) entry which is preliminary data.</text>
</comment>
<gene>
    <name evidence="4" type="ORF">QUC21_14250</name>
</gene>
<keyword evidence="2" id="KW-0812">Transmembrane</keyword>
<keyword evidence="2" id="KW-0472">Membrane</keyword>
<accession>A0ABT7W4T0</accession>
<evidence type="ECO:0000256" key="2">
    <source>
        <dbReference type="RuleBase" id="RU362097"/>
    </source>
</evidence>
<keyword evidence="2" id="KW-1134">Transmembrane beta strand</keyword>
<dbReference type="InterPro" id="IPR010131">
    <property type="entry name" value="MdtP/NodT-like"/>
</dbReference>
<dbReference type="EMBL" id="JAUDJE010000011">
    <property type="protein sequence ID" value="MDM9560195.1"/>
    <property type="molecule type" value="Genomic_DNA"/>
</dbReference>
<proteinExistence type="inferred from homology"/>
<dbReference type="Gene3D" id="1.20.1600.10">
    <property type="entry name" value="Outer membrane efflux proteins (OEP)"/>
    <property type="match status" value="1"/>
</dbReference>
<evidence type="ECO:0000256" key="3">
    <source>
        <dbReference type="SAM" id="Coils"/>
    </source>
</evidence>
<feature type="coiled-coil region" evidence="3">
    <location>
        <begin position="228"/>
        <end position="269"/>
    </location>
</feature>
<keyword evidence="5" id="KW-1185">Reference proteome</keyword>
<comment type="subcellular location">
    <subcellularLocation>
        <location evidence="2">Cell membrane</location>
        <topology evidence="2">Lipid-anchor</topology>
    </subcellularLocation>
</comment>
<dbReference type="NCBIfam" id="TIGR01845">
    <property type="entry name" value="outer_NodT"/>
    <property type="match status" value="1"/>
</dbReference>
<keyword evidence="3" id="KW-0175">Coiled coil</keyword>
<evidence type="ECO:0000313" key="4">
    <source>
        <dbReference type="EMBL" id="MDM9560195.1"/>
    </source>
</evidence>
<dbReference type="RefSeq" id="WP_289785918.1">
    <property type="nucleotide sequence ID" value="NZ_JAUDJE010000011.1"/>
</dbReference>
<dbReference type="InterPro" id="IPR003423">
    <property type="entry name" value="OMP_efflux"/>
</dbReference>
<dbReference type="Gene3D" id="2.20.200.10">
    <property type="entry name" value="Outer membrane efflux proteins (OEP)"/>
    <property type="match status" value="1"/>
</dbReference>
<keyword evidence="2" id="KW-0449">Lipoprotein</keyword>
<keyword evidence="2" id="KW-0564">Palmitate</keyword>
<organism evidence="4 5">
    <name type="scientific">Bordetella petrii</name>
    <dbReference type="NCBI Taxonomy" id="94624"/>
    <lineage>
        <taxon>Bacteria</taxon>
        <taxon>Pseudomonadati</taxon>
        <taxon>Pseudomonadota</taxon>
        <taxon>Betaproteobacteria</taxon>
        <taxon>Burkholderiales</taxon>
        <taxon>Alcaligenaceae</taxon>
        <taxon>Bordetella</taxon>
    </lineage>
</organism>
<evidence type="ECO:0000256" key="1">
    <source>
        <dbReference type="ARBA" id="ARBA00007613"/>
    </source>
</evidence>
<evidence type="ECO:0000313" key="5">
    <source>
        <dbReference type="Proteomes" id="UP001175604"/>
    </source>
</evidence>
<name>A0ABT7W4T0_9BORD</name>
<sequence length="502" mass="53246">MSPLNFPGMNTVPPRLAGLALAALLGGCAVGPDFAPPPDGLAHVVLAPRQPPADAAALHAGEVPQQWWRLFGDPVLDQLQARVAAGNLDLQEAASRVAQSRARAGVAAAAAWPRLAMSGSVSREAVSEHGKFVAMGASSDPFDYWRAGFDASWELDLWGRARRLREGAGAAARASAYEREALRVALAAETAAGYFRLRGAQAALATARELHDAAARHWTLLRSRRDHGAATQQELAAARSRLDDLQARIAELEQRRDALLNALALLTGAAPRALDAELARAAPQPPAPPVLPVGLPSELAQRRPDIRQAEARLHAATAAIGVAKADFYPRIDLIGRFGSEAFDGEDLGDWASRQFFLGPAIYLPIFEGGRLKARLALTEARQQEAAVAYRSTVLRAWHEIDDALNAWAAQQRRQRALADAHAQQQQALRHVAGAYRAGAADRLAVTEAEQALLTARLALDAGHADAALAVVVLYKALGGGWQPPAQAAPRMARGASSSVGGP</sequence>
<reference evidence="4" key="1">
    <citation type="submission" date="2023-06" db="EMBL/GenBank/DDBJ databases">
        <title>full genome analysis of Phenantherene degrader P3.</title>
        <authorList>
            <person name="Akbar A."/>
            <person name="Rahmeh R."/>
            <person name="Kishk M."/>
        </authorList>
    </citation>
    <scope>NUCLEOTIDE SEQUENCE</scope>
    <source>
        <strain evidence="4">P3</strain>
    </source>
</reference>
<dbReference type="SUPFAM" id="SSF56954">
    <property type="entry name" value="Outer membrane efflux proteins (OEP)"/>
    <property type="match status" value="1"/>
</dbReference>